<evidence type="ECO:0000313" key="4">
    <source>
        <dbReference type="Proteomes" id="UP000190460"/>
    </source>
</evidence>
<dbReference type="Pfam" id="PF09361">
    <property type="entry name" value="Phasin_2"/>
    <property type="match status" value="1"/>
</dbReference>
<sequence length="198" mass="20844">MTMQNAMMDLFKQLNDNAMSSAKRVGELNMKTFETLTAKQTALLSSCFEAGTKNADALSKAKDPKEAFALQQEVLKSCGEKWLANVREAAELLTATRDELVAIAEEAAKYASQTTEKATELSKQALTENMEKASAAVEKAMAKATALTQEAATAGKEAADKAIAAGKDATDKAVAATKDAADKTVAATKKAAEDVKSA</sequence>
<feature type="domain" description="Phasin" evidence="2">
    <location>
        <begin position="11"/>
        <end position="106"/>
    </location>
</feature>
<dbReference type="EMBL" id="FUYB01000001">
    <property type="protein sequence ID" value="SKA67831.1"/>
    <property type="molecule type" value="Genomic_DNA"/>
</dbReference>
<dbReference type="Proteomes" id="UP000190460">
    <property type="component" value="Unassembled WGS sequence"/>
</dbReference>
<dbReference type="NCBIfam" id="TIGR01841">
    <property type="entry name" value="phasin"/>
    <property type="match status" value="1"/>
</dbReference>
<keyword evidence="4" id="KW-1185">Reference proteome</keyword>
<evidence type="ECO:0000259" key="2">
    <source>
        <dbReference type="Pfam" id="PF09361"/>
    </source>
</evidence>
<protein>
    <submittedName>
        <fullName evidence="3">Phasin family protein</fullName>
    </submittedName>
</protein>
<evidence type="ECO:0000256" key="1">
    <source>
        <dbReference type="SAM" id="Coils"/>
    </source>
</evidence>
<feature type="coiled-coil region" evidence="1">
    <location>
        <begin position="123"/>
        <end position="150"/>
    </location>
</feature>
<dbReference type="InterPro" id="IPR010127">
    <property type="entry name" value="Phasin_subfam-1"/>
</dbReference>
<dbReference type="AlphaFoldDB" id="A0A1T4VTK7"/>
<gene>
    <name evidence="3" type="ORF">SAMN02745130_00142</name>
</gene>
<dbReference type="InterPro" id="IPR018968">
    <property type="entry name" value="Phasin"/>
</dbReference>
<evidence type="ECO:0000313" key="3">
    <source>
        <dbReference type="EMBL" id="SKA67831.1"/>
    </source>
</evidence>
<accession>A0A1T4VTK7</accession>
<organism evidence="3 4">
    <name type="scientific">Thiothrix eikelboomii</name>
    <dbReference type="NCBI Taxonomy" id="92487"/>
    <lineage>
        <taxon>Bacteria</taxon>
        <taxon>Pseudomonadati</taxon>
        <taxon>Pseudomonadota</taxon>
        <taxon>Gammaproteobacteria</taxon>
        <taxon>Thiotrichales</taxon>
        <taxon>Thiotrichaceae</taxon>
        <taxon>Thiothrix</taxon>
    </lineage>
</organism>
<proteinExistence type="predicted"/>
<reference evidence="4" key="1">
    <citation type="submission" date="2017-02" db="EMBL/GenBank/DDBJ databases">
        <authorList>
            <person name="Varghese N."/>
            <person name="Submissions S."/>
        </authorList>
    </citation>
    <scope>NUCLEOTIDE SEQUENCE [LARGE SCALE GENOMIC DNA]</scope>
    <source>
        <strain evidence="4">ATCC 49788</strain>
    </source>
</reference>
<name>A0A1T4VTK7_9GAMM</name>
<keyword evidence="1" id="KW-0175">Coiled coil</keyword>